<gene>
    <name evidence="2" type="ORF">SAMN04244559_00384</name>
</gene>
<dbReference type="PANTHER" id="PTHR35867">
    <property type="entry name" value="PROTEIN RSEC"/>
    <property type="match status" value="1"/>
</dbReference>
<reference evidence="3" key="1">
    <citation type="submission" date="2016-10" db="EMBL/GenBank/DDBJ databases">
        <authorList>
            <person name="Varghese N."/>
            <person name="Submissions S."/>
        </authorList>
    </citation>
    <scope>NUCLEOTIDE SEQUENCE [LARGE SCALE GENOMIC DNA]</scope>
    <source>
        <strain evidence="3">DSM 13234</strain>
    </source>
</reference>
<feature type="transmembrane region" description="Helical" evidence="1">
    <location>
        <begin position="93"/>
        <end position="110"/>
    </location>
</feature>
<evidence type="ECO:0000313" key="3">
    <source>
        <dbReference type="Proteomes" id="UP000182983"/>
    </source>
</evidence>
<dbReference type="EMBL" id="FNWO01000001">
    <property type="protein sequence ID" value="SEH26043.1"/>
    <property type="molecule type" value="Genomic_DNA"/>
</dbReference>
<protein>
    <submittedName>
        <fullName evidence="2">Positive regulator of sigma(E), RseC/MucC</fullName>
    </submittedName>
</protein>
<dbReference type="PANTHER" id="PTHR35867:SF1">
    <property type="entry name" value="PROTEIN RSEC"/>
    <property type="match status" value="1"/>
</dbReference>
<accession>A0A1H6GW24</accession>
<keyword evidence="1" id="KW-0812">Transmembrane</keyword>
<keyword evidence="3" id="KW-1185">Reference proteome</keyword>
<dbReference type="InterPro" id="IPR007359">
    <property type="entry name" value="SigmaE_reg_RseC_MucC"/>
</dbReference>
<proteinExistence type="predicted"/>
<dbReference type="AlphaFoldDB" id="A0A1H6GW24"/>
<organism evidence="2 3">
    <name type="scientific">Magnetospirillum fulvum</name>
    <name type="common">Rhodospirillum fulvum</name>
    <dbReference type="NCBI Taxonomy" id="1082"/>
    <lineage>
        <taxon>Bacteria</taxon>
        <taxon>Pseudomonadati</taxon>
        <taxon>Pseudomonadota</taxon>
        <taxon>Alphaproteobacteria</taxon>
        <taxon>Rhodospirillales</taxon>
        <taxon>Rhodospirillaceae</taxon>
        <taxon>Magnetospirillum</taxon>
    </lineage>
</organism>
<evidence type="ECO:0000313" key="2">
    <source>
        <dbReference type="EMBL" id="SEH26043.1"/>
    </source>
</evidence>
<keyword evidence="1" id="KW-0472">Membrane</keyword>
<dbReference type="Pfam" id="PF04246">
    <property type="entry name" value="RseC_MucC"/>
    <property type="match status" value="1"/>
</dbReference>
<dbReference type="OrthoDB" id="7358626at2"/>
<dbReference type="Proteomes" id="UP000182983">
    <property type="component" value="Unassembled WGS sequence"/>
</dbReference>
<keyword evidence="1" id="KW-1133">Transmembrane helix</keyword>
<evidence type="ECO:0000256" key="1">
    <source>
        <dbReference type="SAM" id="Phobius"/>
    </source>
</evidence>
<dbReference type="PIRSF" id="PIRSF004923">
    <property type="entry name" value="RseC"/>
    <property type="match status" value="1"/>
</dbReference>
<sequence length="170" mass="17327">MSQGLDRASSPEGENTIEAVAKVVAFEHGLAVLEPEPTGSCNGCMSAALCGTKTGNTSRLLAKRFTLADSAGLKIGDRVVVGLGGGSLMRASLTAYAIPLLTMLVTMVTIDQMGGGETRTMVGAFAGLAVGIGIARLSASYLAKKGDLSPRLIRRAYGPGPGESCHTDLG</sequence>
<dbReference type="RefSeq" id="WP_074764932.1">
    <property type="nucleotide sequence ID" value="NZ_FNWO01000001.1"/>
</dbReference>
<feature type="transmembrane region" description="Helical" evidence="1">
    <location>
        <begin position="122"/>
        <end position="143"/>
    </location>
</feature>
<name>A0A1H6GW24_MAGFU</name>
<dbReference type="InterPro" id="IPR026268">
    <property type="entry name" value="RseC"/>
</dbReference>